<name>A0A0C4EVP3_PUCT1</name>
<proteinExistence type="predicted"/>
<dbReference type="OrthoDB" id="2506658at2759"/>
<evidence type="ECO:0008006" key="4">
    <source>
        <dbReference type="Google" id="ProtNLM"/>
    </source>
</evidence>
<reference evidence="2" key="4">
    <citation type="submission" date="2025-05" db="UniProtKB">
        <authorList>
            <consortium name="EnsemblFungi"/>
        </authorList>
    </citation>
    <scope>IDENTIFICATION</scope>
    <source>
        <strain evidence="2">isolate 1-1 / race 1 (BBBD)</strain>
    </source>
</reference>
<dbReference type="AlphaFoldDB" id="A0A0C4EVP3"/>
<gene>
    <name evidence="1" type="ORF">PTTG_04879</name>
</gene>
<reference evidence="1" key="2">
    <citation type="submission" date="2016-05" db="EMBL/GenBank/DDBJ databases">
        <title>Comparative analysis highlights variable genome content of wheat rusts and divergence of the mating loci.</title>
        <authorList>
            <person name="Cuomo C.A."/>
            <person name="Bakkeren G."/>
            <person name="Szabo L."/>
            <person name="Khalil H."/>
            <person name="Joly D."/>
            <person name="Goldberg J."/>
            <person name="Young S."/>
            <person name="Zeng Q."/>
            <person name="Fellers J."/>
        </authorList>
    </citation>
    <scope>NUCLEOTIDE SEQUENCE [LARGE SCALE GENOMIC DNA]</scope>
    <source>
        <strain evidence="1">1-1 BBBD Race 1</strain>
    </source>
</reference>
<evidence type="ECO:0000313" key="3">
    <source>
        <dbReference type="Proteomes" id="UP000005240"/>
    </source>
</evidence>
<dbReference type="VEuPathDB" id="FungiDB:PTTG_04879"/>
<sequence>MPQFLARNACISAIKTKLERKLTIITLDALLGHEEDSLEDDSGHESSGKEEDPNFFEIDELMKLLQAIHSKQYFGPRNRLQKDPDQNDFCLVHLEDHQFKQEFQMSCDSFFKLCECIAEDPVFQNNSNNPQRPVPKHMMVAAKLMGCFGNGASVGMLARVFQVGEGTVELYTNQ</sequence>
<dbReference type="EMBL" id="ADAS02000025">
    <property type="protein sequence ID" value="OAV95879.1"/>
    <property type="molecule type" value="Genomic_DNA"/>
</dbReference>
<accession>A0A0C4EVP3</accession>
<evidence type="ECO:0000313" key="2">
    <source>
        <dbReference type="EnsemblFungi" id="PTTG_04879-t43_1-p1"/>
    </source>
</evidence>
<dbReference type="Proteomes" id="UP000005240">
    <property type="component" value="Unassembled WGS sequence"/>
</dbReference>
<reference evidence="1" key="1">
    <citation type="submission" date="2009-11" db="EMBL/GenBank/DDBJ databases">
        <authorList>
            <consortium name="The Broad Institute Genome Sequencing Platform"/>
            <person name="Ward D."/>
            <person name="Feldgarden M."/>
            <person name="Earl A."/>
            <person name="Young S.K."/>
            <person name="Zeng Q."/>
            <person name="Koehrsen M."/>
            <person name="Alvarado L."/>
            <person name="Berlin A."/>
            <person name="Bochicchio J."/>
            <person name="Borenstein D."/>
            <person name="Chapman S.B."/>
            <person name="Chen Z."/>
            <person name="Engels R."/>
            <person name="Freedman E."/>
            <person name="Gellesch M."/>
            <person name="Goldberg J."/>
            <person name="Griggs A."/>
            <person name="Gujja S."/>
            <person name="Heilman E."/>
            <person name="Heiman D."/>
            <person name="Hepburn T."/>
            <person name="Howarth C."/>
            <person name="Jen D."/>
            <person name="Larson L."/>
            <person name="Lewis B."/>
            <person name="Mehta T."/>
            <person name="Park D."/>
            <person name="Pearson M."/>
            <person name="Roberts A."/>
            <person name="Saif S."/>
            <person name="Shea T."/>
            <person name="Shenoy N."/>
            <person name="Sisk P."/>
            <person name="Stolte C."/>
            <person name="Sykes S."/>
            <person name="Thomson T."/>
            <person name="Walk T."/>
            <person name="White J."/>
            <person name="Yandava C."/>
            <person name="Izard J."/>
            <person name="Baranova O.V."/>
            <person name="Blanton J.M."/>
            <person name="Tanner A.C."/>
            <person name="Dewhirst F.E."/>
            <person name="Haas B."/>
            <person name="Nusbaum C."/>
            <person name="Birren B."/>
        </authorList>
    </citation>
    <scope>NUCLEOTIDE SEQUENCE [LARGE SCALE GENOMIC DNA]</scope>
    <source>
        <strain evidence="1">1-1 BBBD Race 1</strain>
    </source>
</reference>
<organism evidence="1">
    <name type="scientific">Puccinia triticina (isolate 1-1 / race 1 (BBBD))</name>
    <name type="common">Brown leaf rust fungus</name>
    <dbReference type="NCBI Taxonomy" id="630390"/>
    <lineage>
        <taxon>Eukaryota</taxon>
        <taxon>Fungi</taxon>
        <taxon>Dikarya</taxon>
        <taxon>Basidiomycota</taxon>
        <taxon>Pucciniomycotina</taxon>
        <taxon>Pucciniomycetes</taxon>
        <taxon>Pucciniales</taxon>
        <taxon>Pucciniaceae</taxon>
        <taxon>Puccinia</taxon>
    </lineage>
</organism>
<protein>
    <recommendedName>
        <fullName evidence="4">DDE Tnp4 domain-containing protein</fullName>
    </recommendedName>
</protein>
<evidence type="ECO:0000313" key="1">
    <source>
        <dbReference type="EMBL" id="OAV95879.1"/>
    </source>
</evidence>
<dbReference type="STRING" id="630390.A0A0C4EVP3"/>
<reference evidence="2 3" key="3">
    <citation type="journal article" date="2017" name="G3 (Bethesda)">
        <title>Comparative analysis highlights variable genome content of wheat rusts and divergence of the mating loci.</title>
        <authorList>
            <person name="Cuomo C.A."/>
            <person name="Bakkeren G."/>
            <person name="Khalil H.B."/>
            <person name="Panwar V."/>
            <person name="Joly D."/>
            <person name="Linning R."/>
            <person name="Sakthikumar S."/>
            <person name="Song X."/>
            <person name="Adiconis X."/>
            <person name="Fan L."/>
            <person name="Goldberg J.M."/>
            <person name="Levin J.Z."/>
            <person name="Young S."/>
            <person name="Zeng Q."/>
            <person name="Anikster Y."/>
            <person name="Bruce M."/>
            <person name="Wang M."/>
            <person name="Yin C."/>
            <person name="McCallum B."/>
            <person name="Szabo L.J."/>
            <person name="Hulbert S."/>
            <person name="Chen X."/>
            <person name="Fellers J.P."/>
        </authorList>
    </citation>
    <scope>NUCLEOTIDE SEQUENCE</scope>
    <source>
        <strain evidence="3">Isolate 1-1 / race 1 (BBBD)</strain>
        <strain evidence="2">isolate 1-1 / race 1 (BBBD)</strain>
    </source>
</reference>
<dbReference type="EnsemblFungi" id="PTTG_04879-t43_1">
    <property type="protein sequence ID" value="PTTG_04879-t43_1-p1"/>
    <property type="gene ID" value="PTTG_04879"/>
</dbReference>
<keyword evidence="3" id="KW-1185">Reference proteome</keyword>